<sequence length="1343" mass="145088">MSATNPPPPEGPNHLADELPLLLADAMWAYESRADLTVLNGLTEAVRAAAGDPLLARAAGLLHWGRAEDFEDEEYDGDESNSAQIRLAIALAEAVAAGEGDLGARAGALERLADLRIQTGGAAGTMTTFMELAEVRARLAAADPGELPALAAVLVRLARSCKWAARSCEDEAEKAWHLSTAAVYQLRAAEVYGSLTAAGTHVGELVEATRQAARFIEDADGPEAAVAVSAEGMRLAELHAAGLEPEERLLQAESAIESHAGVLMRAGRRDAALRHSLRRLGLHDRPDAERPDAERHARALRAHAVLLRDAGFPETAIPVLERAVDLLVGAETGASFSPLHLAFGYNSELYEAHEGLGEDEAALRRSERAVAIRERLCDLDRRSHAARLYRDAVKAHQARLAERDLDDEPVAFTHRVVAVFERIDTEGRPNTELADLLCEKLCELDRRGLYTEALALGSREIPIREAAATALEPNPDLARALNNRGLVYGRLGRDAEAVEDFERAVELHEAVAAAATDDGFAAQRLSEALYNHGRSLKRLRRYQAAAAALRRCVELREQLAEADPERSPTELADPLDLLANVFHESRDFTASFDARRRAEDAYARLPESDADRPWHLAQVRSGFAATCVQAHRDLEALETGREVVESFEELYAADPGRARSDLARSLRNLCIALKRAGLLDEQVTIAERALALQEQVHQEDPEHDLDDLADAFDRYSLALNEVGRTADAAEPAVRACELADRLLETDRGRHLDDVVRLMDNAASTLADADRGEEALALSRRALDLARELAAADTPSGLRYLATSLLNHGNRLSERELKEEALAVAEEGVAVGAAADAAEPGLHHTVHAKALVNLGRRLRALDRVDEAVAASARAIDLLEPLSGPGGTPDLELLETLAIAHGNQASDHEVAERLAESEAAGGRAVVVLERLAAVGHRPTVIPELRNQVSWHAYRLAGVERHAEAVARSEYALELSREIGDPEDVDHRRIDLAEHLQTLAGTLGDRRAAFAAEERSMDLVREFYSGAPDRDEEHLCGALLDWTWALGLVGRFTEALDASFETAAAVERRYGGEPGLNHWQALALDNIATSLGAVGRTAEALDGQRRATAAWETRLADKDTPSRRADVAWSLRFEACWMAESGADPQETAAVSARAVALYREAAAVLPDQRADAAITAAEHAVHLAAAGSPAEAVAMADEAARTLEALAAADPAERPELAAAQRHRARVHAADDRDDALAIALRSAAIWSRLAEELPLAFGFELALTLQLVAELRLPHAPAEATGFAERAVALMATAERDEPGAFADRLAEAESTLDRCRAAAPRRPIPNQDEEDDPKGKPLNVNLA</sequence>
<name>A0A4S8PED3_9ACTN</name>
<dbReference type="RefSeq" id="WP_136529827.1">
    <property type="nucleotide sequence ID" value="NZ_STGX01000007.1"/>
</dbReference>
<dbReference type="PANTHER" id="PTHR19959:SF119">
    <property type="entry name" value="FUNGAL LIPASE-LIKE DOMAIN-CONTAINING PROTEIN"/>
    <property type="match status" value="1"/>
</dbReference>
<dbReference type="SUPFAM" id="SSF48452">
    <property type="entry name" value="TPR-like"/>
    <property type="match status" value="2"/>
</dbReference>
<organism evidence="3 4">
    <name type="scientific">Glycomyces paridis</name>
    <dbReference type="NCBI Taxonomy" id="2126555"/>
    <lineage>
        <taxon>Bacteria</taxon>
        <taxon>Bacillati</taxon>
        <taxon>Actinomycetota</taxon>
        <taxon>Actinomycetes</taxon>
        <taxon>Glycomycetales</taxon>
        <taxon>Glycomycetaceae</taxon>
        <taxon>Glycomyces</taxon>
    </lineage>
</organism>
<dbReference type="OrthoDB" id="4571976at2"/>
<feature type="region of interest" description="Disordered" evidence="2">
    <location>
        <begin position="1312"/>
        <end position="1343"/>
    </location>
</feature>
<keyword evidence="4" id="KW-1185">Reference proteome</keyword>
<evidence type="ECO:0000313" key="3">
    <source>
        <dbReference type="EMBL" id="THV28720.1"/>
    </source>
</evidence>
<dbReference type="PANTHER" id="PTHR19959">
    <property type="entry name" value="KINESIN LIGHT CHAIN"/>
    <property type="match status" value="1"/>
</dbReference>
<dbReference type="PROSITE" id="PS50293">
    <property type="entry name" value="TPR_REGION"/>
    <property type="match status" value="1"/>
</dbReference>
<protein>
    <submittedName>
        <fullName evidence="3">Tetratricopeptide repeat protein</fullName>
    </submittedName>
</protein>
<comment type="caution">
    <text evidence="3">The sequence shown here is derived from an EMBL/GenBank/DDBJ whole genome shotgun (WGS) entry which is preliminary data.</text>
</comment>
<dbReference type="Pfam" id="PF13374">
    <property type="entry name" value="TPR_10"/>
    <property type="match status" value="2"/>
</dbReference>
<dbReference type="Pfam" id="PF13181">
    <property type="entry name" value="TPR_8"/>
    <property type="match status" value="1"/>
</dbReference>
<dbReference type="PROSITE" id="PS50005">
    <property type="entry name" value="TPR"/>
    <property type="match status" value="1"/>
</dbReference>
<dbReference type="Proteomes" id="UP000305792">
    <property type="component" value="Unassembled WGS sequence"/>
</dbReference>
<dbReference type="InterPro" id="IPR011990">
    <property type="entry name" value="TPR-like_helical_dom_sf"/>
</dbReference>
<feature type="repeat" description="TPR" evidence="1">
    <location>
        <begin position="478"/>
        <end position="511"/>
    </location>
</feature>
<proteinExistence type="predicted"/>
<dbReference type="Gene3D" id="1.25.40.10">
    <property type="entry name" value="Tetratricopeptide repeat domain"/>
    <property type="match status" value="4"/>
</dbReference>
<evidence type="ECO:0000313" key="4">
    <source>
        <dbReference type="Proteomes" id="UP000305792"/>
    </source>
</evidence>
<accession>A0A4S8PED3</accession>
<reference evidence="3 4" key="1">
    <citation type="journal article" date="2018" name="Int. J. Syst. Evol. Microbiol.">
        <title>Glycomyces paridis sp. nov., isolated from the medicinal plant Paris polyphylla.</title>
        <authorList>
            <person name="Fang X.M."/>
            <person name="Bai J.L."/>
            <person name="Su J."/>
            <person name="Zhao L.L."/>
            <person name="Liu H.Y."/>
            <person name="Ma B.P."/>
            <person name="Zhang Y.Q."/>
            <person name="Yu L.Y."/>
        </authorList>
    </citation>
    <scope>NUCLEOTIDE SEQUENCE [LARGE SCALE GENOMIC DNA]</scope>
    <source>
        <strain evidence="3 4">CPCC 204357</strain>
    </source>
</reference>
<gene>
    <name evidence="3" type="ORF">E9998_11480</name>
</gene>
<dbReference type="EMBL" id="STGX01000007">
    <property type="protein sequence ID" value="THV28720.1"/>
    <property type="molecule type" value="Genomic_DNA"/>
</dbReference>
<dbReference type="SMART" id="SM00028">
    <property type="entry name" value="TPR"/>
    <property type="match status" value="3"/>
</dbReference>
<evidence type="ECO:0000256" key="1">
    <source>
        <dbReference type="PROSITE-ProRule" id="PRU00339"/>
    </source>
</evidence>
<keyword evidence="1" id="KW-0802">TPR repeat</keyword>
<dbReference type="InterPro" id="IPR019734">
    <property type="entry name" value="TPR_rpt"/>
</dbReference>
<evidence type="ECO:0000256" key="2">
    <source>
        <dbReference type="SAM" id="MobiDB-lite"/>
    </source>
</evidence>